<evidence type="ECO:0000259" key="11">
    <source>
        <dbReference type="Pfam" id="PF23925"/>
    </source>
</evidence>
<feature type="domain" description="ELP1 N-terminal second beta-propeller" evidence="9">
    <location>
        <begin position="423"/>
        <end position="714"/>
    </location>
</feature>
<accession>A0A238FHT9</accession>
<dbReference type="EMBL" id="FMSP01000007">
    <property type="protein sequence ID" value="SCV71454.1"/>
    <property type="molecule type" value="Genomic_DNA"/>
</dbReference>
<organism evidence="13 14">
    <name type="scientific">Microbotryum intermedium</name>
    <dbReference type="NCBI Taxonomy" id="269621"/>
    <lineage>
        <taxon>Eukaryota</taxon>
        <taxon>Fungi</taxon>
        <taxon>Dikarya</taxon>
        <taxon>Basidiomycota</taxon>
        <taxon>Pucciniomycotina</taxon>
        <taxon>Microbotryomycetes</taxon>
        <taxon>Microbotryales</taxon>
        <taxon>Microbotryaceae</taxon>
        <taxon>Microbotryum</taxon>
    </lineage>
</organism>
<evidence type="ECO:0000256" key="3">
    <source>
        <dbReference type="ARBA" id="ARBA00006086"/>
    </source>
</evidence>
<reference evidence="14" key="1">
    <citation type="submission" date="2016-09" db="EMBL/GenBank/DDBJ databases">
        <authorList>
            <person name="Jeantristanb JTB J.-T."/>
            <person name="Ricardo R."/>
        </authorList>
    </citation>
    <scope>NUCLEOTIDE SEQUENCE [LARGE SCALE GENOMIC DNA]</scope>
</reference>
<dbReference type="SUPFAM" id="SSF69322">
    <property type="entry name" value="Tricorn protease domain 2"/>
    <property type="match status" value="1"/>
</dbReference>
<dbReference type="OrthoDB" id="40048at2759"/>
<dbReference type="InterPro" id="IPR056169">
    <property type="entry name" value="HB_ELP1"/>
</dbReference>
<evidence type="ECO:0000259" key="12">
    <source>
        <dbReference type="Pfam" id="PF23936"/>
    </source>
</evidence>
<evidence type="ECO:0000259" key="10">
    <source>
        <dbReference type="Pfam" id="PF23878"/>
    </source>
</evidence>
<dbReference type="PANTHER" id="PTHR12747">
    <property type="entry name" value="ELONGATOR COMPLEX PROTEIN 1"/>
    <property type="match status" value="1"/>
</dbReference>
<dbReference type="STRING" id="269621.A0A238FHT9"/>
<dbReference type="InterPro" id="IPR006849">
    <property type="entry name" value="Elp1"/>
</dbReference>
<dbReference type="GO" id="GO:0033588">
    <property type="term" value="C:elongator holoenzyme complex"/>
    <property type="evidence" value="ECO:0007669"/>
    <property type="project" value="InterPro"/>
</dbReference>
<evidence type="ECO:0000256" key="5">
    <source>
        <dbReference type="ARBA" id="ARBA00022694"/>
    </source>
</evidence>
<keyword evidence="5" id="KW-0819">tRNA processing</keyword>
<feature type="compositionally biased region" description="Low complexity" evidence="7">
    <location>
        <begin position="17"/>
        <end position="36"/>
    </location>
</feature>
<proteinExistence type="inferred from homology"/>
<dbReference type="GO" id="GO:0005829">
    <property type="term" value="C:cytosol"/>
    <property type="evidence" value="ECO:0007669"/>
    <property type="project" value="TreeGrafter"/>
</dbReference>
<evidence type="ECO:0000256" key="1">
    <source>
        <dbReference type="ARBA" id="ARBA00004496"/>
    </source>
</evidence>
<dbReference type="PIRSF" id="PIRSF017233">
    <property type="entry name" value="IKAP"/>
    <property type="match status" value="1"/>
</dbReference>
<feature type="domain" description="ELP1 alpha-solenoid" evidence="11">
    <location>
        <begin position="767"/>
        <end position="979"/>
    </location>
</feature>
<dbReference type="Pfam" id="PF04762">
    <property type="entry name" value="Beta-prop_ELP1_1st"/>
    <property type="match status" value="1"/>
</dbReference>
<feature type="compositionally biased region" description="Basic residues" evidence="7">
    <location>
        <begin position="1263"/>
        <end position="1274"/>
    </location>
</feature>
<evidence type="ECO:0000256" key="2">
    <source>
        <dbReference type="ARBA" id="ARBA00005043"/>
    </source>
</evidence>
<dbReference type="Pfam" id="PF23925">
    <property type="entry name" value="A-sol_ELP1"/>
    <property type="match status" value="1"/>
</dbReference>
<dbReference type="Pfam" id="PF23878">
    <property type="entry name" value="TPR_ELP1"/>
    <property type="match status" value="1"/>
</dbReference>
<dbReference type="InterPro" id="IPR056164">
    <property type="entry name" value="Beta-prop_ELP1_1st"/>
</dbReference>
<feature type="domain" description="ELP1 three-helical bundle" evidence="12">
    <location>
        <begin position="1164"/>
        <end position="1344"/>
    </location>
</feature>
<evidence type="ECO:0000259" key="8">
    <source>
        <dbReference type="Pfam" id="PF04762"/>
    </source>
</evidence>
<comment type="subcellular location">
    <subcellularLocation>
        <location evidence="1">Cytoplasm</location>
    </subcellularLocation>
</comment>
<comment type="pathway">
    <text evidence="2">tRNA modification; 5-methoxycarbonylmethyl-2-thiouridine-tRNA biosynthesis.</text>
</comment>
<feature type="coiled-coil region" evidence="6">
    <location>
        <begin position="1182"/>
        <end position="1209"/>
    </location>
</feature>
<evidence type="ECO:0000256" key="6">
    <source>
        <dbReference type="SAM" id="Coils"/>
    </source>
</evidence>
<feature type="domain" description="ELP1 TPR" evidence="10">
    <location>
        <begin position="987"/>
        <end position="1154"/>
    </location>
</feature>
<comment type="similarity">
    <text evidence="3">Belongs to the ELP1/IKA1 family.</text>
</comment>
<sequence>MRSLTLLDVVSHPIVGSSGSSSSSSSTPSTSAIDSTPTSVAAVTLDAATRTLYVVAETTTPQACSQLCVYRLENGRHSNEFPQPIISWTTDLVSPLPNIPLVVAFKYLPESDSLVLVLSNGDVEQITDSSELMGSDATRENVGTFDSGIKAAAWAPDEELLAIVTGDDLLLSMTATFDVLSEGPLTTTSFGVDAPVNVGWGDKSTQFHGSLGKSAAKQPSIPTTQTLASPNDDDRIRISWRGDSAWFSVTKFERTPTGDTRRVLRVYSRLGELSSTGEACMGMEGGLSWQPSGSLIAANQREGGQQNVVFFERNGLRRYAFALREPEAATVKELSWNSESNLLGIWLSREDGDAVQLWNRNNYCWTLKQELAPRSRITSLFWHPEEPLSLYLTTRKGIQHFCLAWDTFISSRKAPKDSGSVAVVDGTTLKLTPFRLVNIPPPMAAIVLHLGAGITKTPVHVSFAKEENGFVVLFDDGLVQSWAWELDLKTKRNKPRSEIKGPVLAWSMKVEGDGYCKQCAVVGRGEEKKVAVLRCTGTVGTEVVLLGKKGGQEVVKAEEGAWKIEGVEGGFVLESKDGMLLEVSPQATSDDILPSNHLLPLPEFCPDIRTLTLSTTRLVLGLSLSGRLYSNSRLLASDATSFICTHDFLIYTTFTHEAKFIPLFSLESGKQNDFVTHIENVRKAANDEESSGSNLVKSGGMGIRRAVERGSRIVTVVESSTTLVLQMPRGNLETICPRPLVLRIVRHELDRYVGALAFTVLMLSQSSLRLLSSRCHYRTAFLTCRRHRIDLNILYDHKPSTFRAQLSDFVTQVKEVDYLNLFLSGLKDEDVTKTMYKPLMILGPTPSTWTALAVEGDESDVIEGKVNEVCDLVREELEKRDVFEYANSVLTAYVRKKPADYESALRVLVDLKADADARLTYTAKDSERAQDAVKYIIFLSDANKLYDLALGMYDFGLVLLIAQESQKDPREYLPFLRELRQLDTYLQRHRIDDHLERYDSALRNLAKAGEERFDEVLEYTKKHGLFKTALEAYKADSARYKVVVEANADYLMENRKYAEAGLLYSIASQPTKAMAAYQSANAWQELFTIALSPASPEMPKKPASEIKALAVEVAEALRGKRRFSEAGRVLLEYGRDIEAAVHVLVEGNEFAECLRISTLYNRRDLIETHVKASTLEAQSKLIDDFGELKEQIEKQVERLDELKKRRDANPNQFFCIDDPSAGPDDIDVQPDGESDAGTAFTRYTAAAPTTLGGGSRISSTRSSRSRRRAGLKKAAGKKGSIYEETYLLNSFKKSVETRLAELQTETGALLSALLLLHSTNHRSAAAALQAELTSLEEFLRASLDHVWSWREKEWATEKHEEVRLKERGEWVEKPKPEEGTEKVESPKMAREKWKIGLLDVL</sequence>
<evidence type="ECO:0000256" key="4">
    <source>
        <dbReference type="ARBA" id="ARBA00022490"/>
    </source>
</evidence>
<dbReference type="Pfam" id="PF23797">
    <property type="entry name" value="Beta-prop_ELP1_2nd"/>
    <property type="match status" value="1"/>
</dbReference>
<dbReference type="InterPro" id="IPR056167">
    <property type="entry name" value="A-sol_ELP1"/>
</dbReference>
<dbReference type="InterPro" id="IPR056165">
    <property type="entry name" value="Beta-prop_ELP1_2nd"/>
</dbReference>
<gene>
    <name evidence="13" type="ORF">BQ2448_3042</name>
</gene>
<feature type="compositionally biased region" description="Polar residues" evidence="7">
    <location>
        <begin position="220"/>
        <end position="229"/>
    </location>
</feature>
<feature type="region of interest" description="Disordered" evidence="7">
    <location>
        <begin position="15"/>
        <end position="36"/>
    </location>
</feature>
<dbReference type="GO" id="GO:0000049">
    <property type="term" value="F:tRNA binding"/>
    <property type="evidence" value="ECO:0007669"/>
    <property type="project" value="TreeGrafter"/>
</dbReference>
<dbReference type="PANTHER" id="PTHR12747:SF0">
    <property type="entry name" value="ELONGATOR COMPLEX PROTEIN 1"/>
    <property type="match status" value="1"/>
</dbReference>
<dbReference type="InterPro" id="IPR056166">
    <property type="entry name" value="TPR_ELP1"/>
</dbReference>
<feature type="region of interest" description="Disordered" evidence="7">
    <location>
        <begin position="209"/>
        <end position="233"/>
    </location>
</feature>
<keyword evidence="4" id="KW-0963">Cytoplasm</keyword>
<evidence type="ECO:0000313" key="14">
    <source>
        <dbReference type="Proteomes" id="UP000198372"/>
    </source>
</evidence>
<keyword evidence="6" id="KW-0175">Coiled coil</keyword>
<dbReference type="UniPathway" id="UPA00988"/>
<feature type="domain" description="ELP1 first N-terminal beta-propeller" evidence="8">
    <location>
        <begin position="42"/>
        <end position="385"/>
    </location>
</feature>
<dbReference type="Proteomes" id="UP000198372">
    <property type="component" value="Unassembled WGS sequence"/>
</dbReference>
<protein>
    <submittedName>
        <fullName evidence="13">BQ2448_3042 protein</fullName>
    </submittedName>
</protein>
<keyword evidence="14" id="KW-1185">Reference proteome</keyword>
<name>A0A238FHT9_9BASI</name>
<evidence type="ECO:0000259" key="9">
    <source>
        <dbReference type="Pfam" id="PF23797"/>
    </source>
</evidence>
<dbReference type="Pfam" id="PF23936">
    <property type="entry name" value="HB_ELP1"/>
    <property type="match status" value="1"/>
</dbReference>
<evidence type="ECO:0000313" key="13">
    <source>
        <dbReference type="EMBL" id="SCV71454.1"/>
    </source>
</evidence>
<evidence type="ECO:0000256" key="7">
    <source>
        <dbReference type="SAM" id="MobiDB-lite"/>
    </source>
</evidence>
<dbReference type="GO" id="GO:0002926">
    <property type="term" value="P:tRNA wobble base 5-methoxycarbonylmethyl-2-thiouridinylation"/>
    <property type="evidence" value="ECO:0007669"/>
    <property type="project" value="TreeGrafter"/>
</dbReference>
<feature type="region of interest" description="Disordered" evidence="7">
    <location>
        <begin position="1250"/>
        <end position="1274"/>
    </location>
</feature>